<comment type="caution">
    <text evidence="1">The sequence shown here is derived from an EMBL/GenBank/DDBJ whole genome shotgun (WGS) entry which is preliminary data.</text>
</comment>
<dbReference type="EMBL" id="BGZK01001736">
    <property type="protein sequence ID" value="GBP85439.1"/>
    <property type="molecule type" value="Genomic_DNA"/>
</dbReference>
<sequence>MRRMGKKLKSHPPTMSLQIEGALYLRPRAIHAYPVRVGELLNTVVIDAVPTFRTAWSLGHAAKGSTAQPYSFL</sequence>
<dbReference type="AlphaFoldDB" id="A0A4C1ZEU6"/>
<gene>
    <name evidence="1" type="ORF">EVAR_55200_1</name>
</gene>
<reference evidence="1 2" key="1">
    <citation type="journal article" date="2019" name="Commun. Biol.">
        <title>The bagworm genome reveals a unique fibroin gene that provides high tensile strength.</title>
        <authorList>
            <person name="Kono N."/>
            <person name="Nakamura H."/>
            <person name="Ohtoshi R."/>
            <person name="Tomita M."/>
            <person name="Numata K."/>
            <person name="Arakawa K."/>
        </authorList>
    </citation>
    <scope>NUCLEOTIDE SEQUENCE [LARGE SCALE GENOMIC DNA]</scope>
</reference>
<name>A0A4C1ZEU6_EUMVA</name>
<protein>
    <submittedName>
        <fullName evidence="1">Uncharacterized protein</fullName>
    </submittedName>
</protein>
<organism evidence="1 2">
    <name type="scientific">Eumeta variegata</name>
    <name type="common">Bagworm moth</name>
    <name type="synonym">Eumeta japonica</name>
    <dbReference type="NCBI Taxonomy" id="151549"/>
    <lineage>
        <taxon>Eukaryota</taxon>
        <taxon>Metazoa</taxon>
        <taxon>Ecdysozoa</taxon>
        <taxon>Arthropoda</taxon>
        <taxon>Hexapoda</taxon>
        <taxon>Insecta</taxon>
        <taxon>Pterygota</taxon>
        <taxon>Neoptera</taxon>
        <taxon>Endopterygota</taxon>
        <taxon>Lepidoptera</taxon>
        <taxon>Glossata</taxon>
        <taxon>Ditrysia</taxon>
        <taxon>Tineoidea</taxon>
        <taxon>Psychidae</taxon>
        <taxon>Oiketicinae</taxon>
        <taxon>Eumeta</taxon>
    </lineage>
</organism>
<evidence type="ECO:0000313" key="2">
    <source>
        <dbReference type="Proteomes" id="UP000299102"/>
    </source>
</evidence>
<evidence type="ECO:0000313" key="1">
    <source>
        <dbReference type="EMBL" id="GBP85439.1"/>
    </source>
</evidence>
<dbReference type="Proteomes" id="UP000299102">
    <property type="component" value="Unassembled WGS sequence"/>
</dbReference>
<proteinExistence type="predicted"/>
<accession>A0A4C1ZEU6</accession>
<keyword evidence="2" id="KW-1185">Reference proteome</keyword>